<gene>
    <name evidence="1" type="ORF">KIH74_09165</name>
</gene>
<dbReference type="SUPFAM" id="SSF89550">
    <property type="entry name" value="PHP domain-like"/>
    <property type="match status" value="1"/>
</dbReference>
<sequence>MELPADGHVHSQWSWDARLVGDMDATCARAVALGLPAVVFTEHVDLTPFRPAADVMRDYLAEIPRMVAGSGVFTALAHIDYPVRSWPADAGPFRPEDFEPEFRQALAALADGERALEINTRLPLHPLILRRWVEEGGRTVTFGSDAHRPDAVGDGLGGAGRLARDMGFAPGGRPAGEWTLVR</sequence>
<dbReference type="InterPro" id="IPR016195">
    <property type="entry name" value="Pol/histidinol_Pase-like"/>
</dbReference>
<dbReference type="EMBL" id="JAHBAY010000003">
    <property type="protein sequence ID" value="MBT0769090.1"/>
    <property type="molecule type" value="Genomic_DNA"/>
</dbReference>
<dbReference type="Proteomes" id="UP001197247">
    <property type="component" value="Unassembled WGS sequence"/>
</dbReference>
<dbReference type="CDD" id="cd07432">
    <property type="entry name" value="PHP_HisPPase"/>
    <property type="match status" value="1"/>
</dbReference>
<name>A0ABS5TDG1_9ACTN</name>
<keyword evidence="2" id="KW-1185">Reference proteome</keyword>
<evidence type="ECO:0000313" key="2">
    <source>
        <dbReference type="Proteomes" id="UP001197247"/>
    </source>
</evidence>
<dbReference type="RefSeq" id="WP_214155379.1">
    <property type="nucleotide sequence ID" value="NZ_JAHBAY010000003.1"/>
</dbReference>
<reference evidence="1 2" key="1">
    <citation type="submission" date="2021-05" db="EMBL/GenBank/DDBJ databases">
        <title>Kineosporia and Streptomyces sp. nov. two new marine actinobacteria isolated from Coral.</title>
        <authorList>
            <person name="Buangrab K."/>
            <person name="Sutthacheep M."/>
            <person name="Yeemin T."/>
            <person name="Harunari E."/>
            <person name="Igarashi Y."/>
            <person name="Kanchanasin P."/>
            <person name="Tanasupawat S."/>
            <person name="Phongsopitanun W."/>
        </authorList>
    </citation>
    <scope>NUCLEOTIDE SEQUENCE [LARGE SCALE GENOMIC DNA]</scope>
    <source>
        <strain evidence="1 2">J2-2</strain>
    </source>
</reference>
<accession>A0ABS5TDG1</accession>
<dbReference type="Gene3D" id="3.20.20.140">
    <property type="entry name" value="Metal-dependent hydrolases"/>
    <property type="match status" value="2"/>
</dbReference>
<proteinExistence type="predicted"/>
<protein>
    <submittedName>
        <fullName evidence="1">PHP domain-containing protein</fullName>
    </submittedName>
</protein>
<comment type="caution">
    <text evidence="1">The sequence shown here is derived from an EMBL/GenBank/DDBJ whole genome shotgun (WGS) entry which is preliminary data.</text>
</comment>
<evidence type="ECO:0000313" key="1">
    <source>
        <dbReference type="EMBL" id="MBT0769090.1"/>
    </source>
</evidence>
<organism evidence="1 2">
    <name type="scientific">Kineosporia corallincola</name>
    <dbReference type="NCBI Taxonomy" id="2835133"/>
    <lineage>
        <taxon>Bacteria</taxon>
        <taxon>Bacillati</taxon>
        <taxon>Actinomycetota</taxon>
        <taxon>Actinomycetes</taxon>
        <taxon>Kineosporiales</taxon>
        <taxon>Kineosporiaceae</taxon>
        <taxon>Kineosporia</taxon>
    </lineage>
</organism>